<dbReference type="SUPFAM" id="SSF47336">
    <property type="entry name" value="ACP-like"/>
    <property type="match status" value="1"/>
</dbReference>
<dbReference type="Gene3D" id="3.40.50.1820">
    <property type="entry name" value="alpha/beta hydrolase"/>
    <property type="match status" value="1"/>
</dbReference>
<organism evidence="5 6">
    <name type="scientific">Labedaea rhizosphaerae</name>
    <dbReference type="NCBI Taxonomy" id="598644"/>
    <lineage>
        <taxon>Bacteria</taxon>
        <taxon>Bacillati</taxon>
        <taxon>Actinomycetota</taxon>
        <taxon>Actinomycetes</taxon>
        <taxon>Pseudonocardiales</taxon>
        <taxon>Pseudonocardiaceae</taxon>
        <taxon>Labedaea</taxon>
    </lineage>
</organism>
<keyword evidence="2" id="KW-0596">Phosphopantetheine</keyword>
<dbReference type="InterPro" id="IPR006342">
    <property type="entry name" value="FkbM_mtfrase"/>
</dbReference>
<dbReference type="InterPro" id="IPR000873">
    <property type="entry name" value="AMP-dep_synth/lig_dom"/>
</dbReference>
<dbReference type="InterPro" id="IPR023213">
    <property type="entry name" value="CAT-like_dom_sf"/>
</dbReference>
<dbReference type="Gene3D" id="3.40.50.150">
    <property type="entry name" value="Vaccinia Virus protein VP39"/>
    <property type="match status" value="1"/>
</dbReference>
<dbReference type="GO" id="GO:0005737">
    <property type="term" value="C:cytoplasm"/>
    <property type="evidence" value="ECO:0007669"/>
    <property type="project" value="TreeGrafter"/>
</dbReference>
<dbReference type="Pfam" id="PF00668">
    <property type="entry name" value="Condensation"/>
    <property type="match status" value="1"/>
</dbReference>
<keyword evidence="5" id="KW-0489">Methyltransferase</keyword>
<dbReference type="GO" id="GO:0008610">
    <property type="term" value="P:lipid biosynthetic process"/>
    <property type="evidence" value="ECO:0007669"/>
    <property type="project" value="UniProtKB-ARBA"/>
</dbReference>
<protein>
    <submittedName>
        <fullName evidence="5">FkbM family methyltransferase/amino acid adenylation domain-containing protein</fullName>
    </submittedName>
</protein>
<dbReference type="Gene3D" id="3.30.559.10">
    <property type="entry name" value="Chloramphenicol acetyltransferase-like domain"/>
    <property type="match status" value="1"/>
</dbReference>
<keyword evidence="3" id="KW-0597">Phosphoprotein</keyword>
<dbReference type="Pfam" id="PF05050">
    <property type="entry name" value="Methyltransf_21"/>
    <property type="match status" value="1"/>
</dbReference>
<dbReference type="Gene3D" id="3.40.50.12780">
    <property type="entry name" value="N-terminal domain of ligase-like"/>
    <property type="match status" value="1"/>
</dbReference>
<proteinExistence type="predicted"/>
<comment type="caution">
    <text evidence="5">The sequence shown here is derived from an EMBL/GenBank/DDBJ whole genome shotgun (WGS) entry which is preliminary data.</text>
</comment>
<dbReference type="GO" id="GO:0072330">
    <property type="term" value="P:monocarboxylic acid biosynthetic process"/>
    <property type="evidence" value="ECO:0007669"/>
    <property type="project" value="UniProtKB-ARBA"/>
</dbReference>
<dbReference type="PANTHER" id="PTHR45527:SF1">
    <property type="entry name" value="FATTY ACID SYNTHASE"/>
    <property type="match status" value="1"/>
</dbReference>
<gene>
    <name evidence="5" type="ORF">EV186_107256</name>
</gene>
<dbReference type="InterPro" id="IPR006162">
    <property type="entry name" value="Ppantetheine_attach_site"/>
</dbReference>
<dbReference type="GO" id="GO:0031177">
    <property type="term" value="F:phosphopantetheine binding"/>
    <property type="evidence" value="ECO:0007669"/>
    <property type="project" value="InterPro"/>
</dbReference>
<comment type="cofactor">
    <cofactor evidence="1">
        <name>pantetheine 4'-phosphate</name>
        <dbReference type="ChEBI" id="CHEBI:47942"/>
    </cofactor>
</comment>
<dbReference type="GO" id="GO:0043041">
    <property type="term" value="P:amino acid activation for nonribosomal peptide biosynthetic process"/>
    <property type="evidence" value="ECO:0007669"/>
    <property type="project" value="TreeGrafter"/>
</dbReference>
<dbReference type="InterPro" id="IPR020806">
    <property type="entry name" value="PKS_PP-bd"/>
</dbReference>
<dbReference type="SUPFAM" id="SSF53335">
    <property type="entry name" value="S-adenosyl-L-methionine-dependent methyltransferases"/>
    <property type="match status" value="1"/>
</dbReference>
<dbReference type="Proteomes" id="UP000295444">
    <property type="component" value="Unassembled WGS sequence"/>
</dbReference>
<evidence type="ECO:0000313" key="6">
    <source>
        <dbReference type="Proteomes" id="UP000295444"/>
    </source>
</evidence>
<dbReference type="NCBIfam" id="TIGR01733">
    <property type="entry name" value="AA-adenyl-dom"/>
    <property type="match status" value="1"/>
</dbReference>
<dbReference type="InterPro" id="IPR001242">
    <property type="entry name" value="Condensation_dom"/>
</dbReference>
<feature type="domain" description="Carrier" evidence="4">
    <location>
        <begin position="1251"/>
        <end position="1326"/>
    </location>
</feature>
<dbReference type="EMBL" id="SNXZ01000007">
    <property type="protein sequence ID" value="TDP93021.1"/>
    <property type="molecule type" value="Genomic_DNA"/>
</dbReference>
<dbReference type="InterPro" id="IPR029063">
    <property type="entry name" value="SAM-dependent_MTases_sf"/>
</dbReference>
<dbReference type="PANTHER" id="PTHR45527">
    <property type="entry name" value="NONRIBOSOMAL PEPTIDE SYNTHETASE"/>
    <property type="match status" value="1"/>
</dbReference>
<dbReference type="PROSITE" id="PS00012">
    <property type="entry name" value="PHOSPHOPANTETHEINE"/>
    <property type="match status" value="1"/>
</dbReference>
<dbReference type="SUPFAM" id="SSF52777">
    <property type="entry name" value="CoA-dependent acyltransferases"/>
    <property type="match status" value="2"/>
</dbReference>
<dbReference type="Gene3D" id="3.30.300.30">
    <property type="match status" value="1"/>
</dbReference>
<sequence>MTTRDDTVNTVEIADIYRLTGTQRGLLFHTLAEPGSGAYVEQVRLRLRGPLRVDAFRAAWDEAIARHPALRTGFVWQGLDDPVQVVAAEVRAPEWHLGDWRDTTPLDQQARLAEYLAADRARGFDLLVPPLARFALLRLSDDEHLFVWTAHHLIVDGWSFAVVLREVLDRYADPHAPAVPAPGFRDHVAWLSAQDPAEAEKYWGGVLSGRAEPTALRIARPEPVVGETYGEHRVELSATRTAALIATARRQQVTLNTVLQGCWAVLLAVYSGDEDVVFGAAVAGRPAELPGAQDIVGPCITTLPVRVLVSGDQPVGAWLRLLQDDQSVARQFEHLPLARVQAVADVPPGTPLFETLMGFENYPVDDELFAGAGEVAVGFDGSWSCSHYPLTLLVEPGERLGLHAMFDRRRLSSSTVEGLLDQLGSLLDAFAGDPEQPLSRFGPATATAGPVEQLAVPEVSIIDLFDAQVRRAPRAIAVVDGDREVTYRELSEWADAVAARVGPMPGAVLGVCAHRSVELVVGVLAALKTGAAYLPLDPVNPRDRLAALVADAGADTVLVADELADQVPEAVRAVSLAPGAAPAEPVRCAAGADDLAYVMYTSGSTGRPKGVEVRHRQVVALFAAAARWAGFGPHDTWSLFHSFAFDFSVWELFGALLHGGSLVVVPLATSRSPERFADLVEQTGVTVLNQTPSAFRQLCRAVADRDGLDHDLRLVVFGGEALDPAGLREWTGRFGFAGPRLVNMYGITETTVHVTWHELTESDVDSHASVIGVPLAGTEVRLLDLHGNPVPDGVAGEVFVAGPGLARGYRGAPELTAQRFVTAPDGTRLYRSGDLARRRPDGVLEFAGRADDQVKVRGFRVEPGEIEAVLAAHPAVHEVAVTLREDGRLAAYVAPDERTAGAALRLAGLRAEAGPDAEVADLPDGATIFTLNRSETDFMAREIVTDEVYLQGGVTLPDDAVIVDVGANIGLFAVWAAGICANPAIYAVEPMPPAVEVLERNVRLHGIRGAVLPHALGEAETTTTFSYYPYASVLSGRYASAEDERRVVKSFLVGQVEAQGVEIGADILDELLEERLRTVPYECRVRRLSDVLREHGIDRVDLLKIDVEKSELAVLAGLDDADFAKVAQVVVEVHHRDGRLETVTQLLRDKGFRVEVRHDPQLEQTGLHNVYAVRPDAGLAPPAGRRARWRGPSALVAELRRAAVAALPEYMRPATWTLLPAIPVTASGKRDRRALPAPDSARPVLAGGYVAPGSALEQRLCQVWQEVLGLDRVGVTDDFFALGGHSLLVTQLVVRVRDELGVQVPLQTVFDVPTVTGMAEVVERLAG</sequence>
<evidence type="ECO:0000256" key="3">
    <source>
        <dbReference type="ARBA" id="ARBA00022553"/>
    </source>
</evidence>
<evidence type="ECO:0000256" key="1">
    <source>
        <dbReference type="ARBA" id="ARBA00001957"/>
    </source>
</evidence>
<dbReference type="GO" id="GO:0032259">
    <property type="term" value="P:methylation"/>
    <property type="evidence" value="ECO:0007669"/>
    <property type="project" value="UniProtKB-KW"/>
</dbReference>
<dbReference type="FunFam" id="1.10.1200.10:FF:000016">
    <property type="entry name" value="Non-ribosomal peptide synthase"/>
    <property type="match status" value="1"/>
</dbReference>
<reference evidence="5 6" key="1">
    <citation type="submission" date="2019-03" db="EMBL/GenBank/DDBJ databases">
        <title>Genomic Encyclopedia of Type Strains, Phase IV (KMG-IV): sequencing the most valuable type-strain genomes for metagenomic binning, comparative biology and taxonomic classification.</title>
        <authorList>
            <person name="Goeker M."/>
        </authorList>
    </citation>
    <scope>NUCLEOTIDE SEQUENCE [LARGE SCALE GENOMIC DNA]</scope>
    <source>
        <strain evidence="5 6">DSM 45361</strain>
    </source>
</reference>
<dbReference type="PROSITE" id="PS50075">
    <property type="entry name" value="CARRIER"/>
    <property type="match status" value="1"/>
</dbReference>
<keyword evidence="6" id="KW-1185">Reference proteome</keyword>
<accession>A0A4R6S0L2</accession>
<dbReference type="PROSITE" id="PS00455">
    <property type="entry name" value="AMP_BINDING"/>
    <property type="match status" value="1"/>
</dbReference>
<dbReference type="InterPro" id="IPR020845">
    <property type="entry name" value="AMP-binding_CS"/>
</dbReference>
<dbReference type="GO" id="GO:0044550">
    <property type="term" value="P:secondary metabolite biosynthetic process"/>
    <property type="evidence" value="ECO:0007669"/>
    <property type="project" value="TreeGrafter"/>
</dbReference>
<dbReference type="InterPro" id="IPR009081">
    <property type="entry name" value="PP-bd_ACP"/>
</dbReference>
<dbReference type="FunFam" id="3.40.50.12780:FF:000012">
    <property type="entry name" value="Non-ribosomal peptide synthetase"/>
    <property type="match status" value="1"/>
</dbReference>
<dbReference type="GO" id="GO:0008168">
    <property type="term" value="F:methyltransferase activity"/>
    <property type="evidence" value="ECO:0007669"/>
    <property type="project" value="UniProtKB-KW"/>
</dbReference>
<dbReference type="RefSeq" id="WP_166659435.1">
    <property type="nucleotide sequence ID" value="NZ_SNXZ01000007.1"/>
</dbReference>
<dbReference type="InterPro" id="IPR036736">
    <property type="entry name" value="ACP-like_sf"/>
</dbReference>
<evidence type="ECO:0000313" key="5">
    <source>
        <dbReference type="EMBL" id="TDP93021.1"/>
    </source>
</evidence>
<dbReference type="InterPro" id="IPR042099">
    <property type="entry name" value="ANL_N_sf"/>
</dbReference>
<dbReference type="InterPro" id="IPR029058">
    <property type="entry name" value="AB_hydrolase_fold"/>
</dbReference>
<dbReference type="SUPFAM" id="SSF56801">
    <property type="entry name" value="Acetyl-CoA synthetase-like"/>
    <property type="match status" value="1"/>
</dbReference>
<keyword evidence="5" id="KW-0808">Transferase</keyword>
<dbReference type="InterPro" id="IPR010071">
    <property type="entry name" value="AA_adenyl_dom"/>
</dbReference>
<dbReference type="SMART" id="SM00823">
    <property type="entry name" value="PKS_PP"/>
    <property type="match status" value="1"/>
</dbReference>
<dbReference type="FunFam" id="3.40.50.980:FF:000002">
    <property type="entry name" value="Enterobactin synthetase component F"/>
    <property type="match status" value="1"/>
</dbReference>
<dbReference type="Pfam" id="PF00550">
    <property type="entry name" value="PP-binding"/>
    <property type="match status" value="1"/>
</dbReference>
<name>A0A4R6S0L2_LABRH</name>
<dbReference type="Pfam" id="PF00501">
    <property type="entry name" value="AMP-binding"/>
    <property type="match status" value="1"/>
</dbReference>
<dbReference type="CDD" id="cd19543">
    <property type="entry name" value="DCL_NRPS"/>
    <property type="match status" value="1"/>
</dbReference>
<evidence type="ECO:0000256" key="2">
    <source>
        <dbReference type="ARBA" id="ARBA00022450"/>
    </source>
</evidence>
<dbReference type="Gene3D" id="3.30.559.30">
    <property type="entry name" value="Nonribosomal peptide synthetase, condensation domain"/>
    <property type="match status" value="1"/>
</dbReference>
<dbReference type="NCBIfam" id="TIGR01444">
    <property type="entry name" value="fkbM_fam"/>
    <property type="match status" value="1"/>
</dbReference>
<dbReference type="InterPro" id="IPR045851">
    <property type="entry name" value="AMP-bd_C_sf"/>
</dbReference>
<evidence type="ECO:0000259" key="4">
    <source>
        <dbReference type="PROSITE" id="PS50075"/>
    </source>
</evidence>